<reference evidence="2 3" key="1">
    <citation type="submission" date="2016-02" db="EMBL/GenBank/DDBJ databases">
        <authorList>
            <person name="Wen L."/>
            <person name="He K."/>
            <person name="Yang H."/>
        </authorList>
    </citation>
    <scope>NUCLEOTIDE SEQUENCE [LARGE SCALE GENOMIC DNA]</scope>
    <source>
        <strain evidence="2 3">CD09_2</strain>
    </source>
</reference>
<evidence type="ECO:0000259" key="1">
    <source>
        <dbReference type="Pfam" id="PF13521"/>
    </source>
</evidence>
<evidence type="ECO:0000313" key="2">
    <source>
        <dbReference type="EMBL" id="OAH43318.1"/>
    </source>
</evidence>
<accession>A0A177JQI6</accession>
<gene>
    <name evidence="2" type="ORF">AX777_10855</name>
</gene>
<organism evidence="2 3">
    <name type="scientific">Sphingobium yanoikuyae</name>
    <name type="common">Sphingomonas yanoikuyae</name>
    <dbReference type="NCBI Taxonomy" id="13690"/>
    <lineage>
        <taxon>Bacteria</taxon>
        <taxon>Pseudomonadati</taxon>
        <taxon>Pseudomonadota</taxon>
        <taxon>Alphaproteobacteria</taxon>
        <taxon>Sphingomonadales</taxon>
        <taxon>Sphingomonadaceae</taxon>
        <taxon>Sphingobium</taxon>
    </lineage>
</organism>
<dbReference type="OrthoDB" id="5638848at2"/>
<name>A0A177JQI6_SPHYA</name>
<dbReference type="InterPro" id="IPR027417">
    <property type="entry name" value="P-loop_NTPase"/>
</dbReference>
<dbReference type="RefSeq" id="WP_063141364.1">
    <property type="nucleotide sequence ID" value="NZ_CAUUIR010000099.1"/>
</dbReference>
<dbReference type="SUPFAM" id="SSF52540">
    <property type="entry name" value="P-loop containing nucleoside triphosphate hydrolases"/>
    <property type="match status" value="1"/>
</dbReference>
<feature type="domain" description="NadR/Ttd14 AAA" evidence="1">
    <location>
        <begin position="7"/>
        <end position="169"/>
    </location>
</feature>
<sequence>MSGRFHIITGGPGSGKTTLIQFLSTQGFHCMPETGRAIIIDEVAKDGSASPWADRAAFAAKMFTRELHAYKEAGSLQGQVIFDRGLPDIVGYLQLCGLDVPVALMHAAEVLRYAERVFIAPHWPAIYEQDTERQQSEDEAKATFEAMVHAYTSLGYQLVHLPLVSVEKRAAFIRSRIDA</sequence>
<dbReference type="Pfam" id="PF13521">
    <property type="entry name" value="AAA_28"/>
    <property type="match status" value="1"/>
</dbReference>
<comment type="caution">
    <text evidence="2">The sequence shown here is derived from an EMBL/GenBank/DDBJ whole genome shotgun (WGS) entry which is preliminary data.</text>
</comment>
<evidence type="ECO:0000313" key="3">
    <source>
        <dbReference type="Proteomes" id="UP000077262"/>
    </source>
</evidence>
<protein>
    <submittedName>
        <fullName evidence="2">ATPase</fullName>
    </submittedName>
</protein>
<dbReference type="Gene3D" id="3.40.50.300">
    <property type="entry name" value="P-loop containing nucleotide triphosphate hydrolases"/>
    <property type="match status" value="1"/>
</dbReference>
<dbReference type="EMBL" id="LSTR01000035">
    <property type="protein sequence ID" value="OAH43318.1"/>
    <property type="molecule type" value="Genomic_DNA"/>
</dbReference>
<dbReference type="InterPro" id="IPR038727">
    <property type="entry name" value="NadR/Ttd14_AAA_dom"/>
</dbReference>
<proteinExistence type="predicted"/>
<dbReference type="AlphaFoldDB" id="A0A177JQI6"/>
<dbReference type="Proteomes" id="UP000077262">
    <property type="component" value="Unassembled WGS sequence"/>
</dbReference>